<dbReference type="PANTHER" id="PTHR43163">
    <property type="entry name" value="DIPEPTIDE TRANSPORT SYSTEM PERMEASE PROTEIN DPPB-RELATED"/>
    <property type="match status" value="1"/>
</dbReference>
<dbReference type="InterPro" id="IPR045621">
    <property type="entry name" value="BPD_transp_1_N"/>
</dbReference>
<evidence type="ECO:0000259" key="11">
    <source>
        <dbReference type="PROSITE" id="PS50928"/>
    </source>
</evidence>
<sequence length="308" mass="33314">MVNFVASRLLSALVVVLGVSCIVFLFIHMIPGDPVEVMLGESARPADREALREALGLNLPILQQLQHYYIGLFQLDLGHSLHSSRPVLDLLIERIPATVELALASLIVAVIIAFPLGTIAAVRQHTLWDQGAMGFALIGVSIPNFVMGPLLILLFSVTLAWLPVSGREGFASLLLPAITLGSALAAVLSRMVRASLLEVLSEDYVRTARAKGLSEWRVVWGHGVRNALLPVITLLGLQLGVLLGGAVITETIFSWPGIGQLTIEAIQRRDYPVLQACVLLISLVYVVVNTLTDLAYGWLDPRIRLGEG</sequence>
<dbReference type="GO" id="GO:0005886">
    <property type="term" value="C:plasma membrane"/>
    <property type="evidence" value="ECO:0007669"/>
    <property type="project" value="UniProtKB-SubCell"/>
</dbReference>
<keyword evidence="3" id="KW-1003">Cell membrane</keyword>
<feature type="transmembrane region" description="Helical" evidence="10">
    <location>
        <begin position="170"/>
        <end position="188"/>
    </location>
</feature>
<dbReference type="NCBIfam" id="NF045470">
    <property type="entry name" value="Opp2B"/>
    <property type="match status" value="1"/>
</dbReference>
<dbReference type="PROSITE" id="PS50928">
    <property type="entry name" value="ABC_TM1"/>
    <property type="match status" value="1"/>
</dbReference>
<dbReference type="Gene3D" id="1.10.3720.10">
    <property type="entry name" value="MetI-like"/>
    <property type="match status" value="1"/>
</dbReference>
<keyword evidence="5 10" id="KW-0812">Transmembrane</keyword>
<dbReference type="InterPro" id="IPR050045">
    <property type="entry name" value="Opp2B"/>
</dbReference>
<keyword evidence="8 10" id="KW-0472">Membrane</keyword>
<proteinExistence type="inferred from homology"/>
<keyword evidence="2" id="KW-0813">Transport</keyword>
<reference evidence="12" key="1">
    <citation type="submission" date="2018-06" db="EMBL/GenBank/DDBJ databases">
        <authorList>
            <person name="Zhirakovskaya E."/>
        </authorList>
    </citation>
    <scope>NUCLEOTIDE SEQUENCE</scope>
</reference>
<name>A0A3B0ZXP1_9ZZZZ</name>
<accession>A0A3B0ZXP1</accession>
<dbReference type="Pfam" id="PF19300">
    <property type="entry name" value="BPD_transp_1_N"/>
    <property type="match status" value="1"/>
</dbReference>
<dbReference type="PANTHER" id="PTHR43163:SF6">
    <property type="entry name" value="DIPEPTIDE TRANSPORT SYSTEM PERMEASE PROTEIN DPPB-RELATED"/>
    <property type="match status" value="1"/>
</dbReference>
<comment type="similarity">
    <text evidence="9">Belongs to the binding-protein-dependent transport system permease family. OppBC subfamily.</text>
</comment>
<evidence type="ECO:0000256" key="5">
    <source>
        <dbReference type="ARBA" id="ARBA00022692"/>
    </source>
</evidence>
<evidence type="ECO:0000256" key="6">
    <source>
        <dbReference type="ARBA" id="ARBA00022989"/>
    </source>
</evidence>
<organism evidence="12">
    <name type="scientific">hydrothermal vent metagenome</name>
    <dbReference type="NCBI Taxonomy" id="652676"/>
    <lineage>
        <taxon>unclassified sequences</taxon>
        <taxon>metagenomes</taxon>
        <taxon>ecological metagenomes</taxon>
    </lineage>
</organism>
<evidence type="ECO:0000256" key="4">
    <source>
        <dbReference type="ARBA" id="ARBA00022596"/>
    </source>
</evidence>
<evidence type="ECO:0000256" key="3">
    <source>
        <dbReference type="ARBA" id="ARBA00022475"/>
    </source>
</evidence>
<dbReference type="CDD" id="cd06261">
    <property type="entry name" value="TM_PBP2"/>
    <property type="match status" value="1"/>
</dbReference>
<keyword evidence="4" id="KW-0533">Nickel</keyword>
<comment type="subcellular location">
    <subcellularLocation>
        <location evidence="1">Cell membrane</location>
        <topology evidence="1">Multi-pass membrane protein</topology>
    </subcellularLocation>
</comment>
<dbReference type="EMBL" id="UOFP01000130">
    <property type="protein sequence ID" value="VAW86234.1"/>
    <property type="molecule type" value="Genomic_DNA"/>
</dbReference>
<evidence type="ECO:0000256" key="1">
    <source>
        <dbReference type="ARBA" id="ARBA00004651"/>
    </source>
</evidence>
<feature type="transmembrane region" description="Helical" evidence="10">
    <location>
        <begin position="9"/>
        <end position="30"/>
    </location>
</feature>
<gene>
    <name evidence="12" type="ORF">MNBD_GAMMA18-1024</name>
</gene>
<feature type="transmembrane region" description="Helical" evidence="10">
    <location>
        <begin position="134"/>
        <end position="164"/>
    </location>
</feature>
<evidence type="ECO:0000256" key="7">
    <source>
        <dbReference type="ARBA" id="ARBA00023065"/>
    </source>
</evidence>
<feature type="transmembrane region" description="Helical" evidence="10">
    <location>
        <begin position="101"/>
        <end position="122"/>
    </location>
</feature>
<protein>
    <submittedName>
        <fullName evidence="12">ABC transporter, permease protein 1 (Cluster 5, nickel/peptides/opines)</fullName>
    </submittedName>
</protein>
<evidence type="ECO:0000256" key="10">
    <source>
        <dbReference type="SAM" id="Phobius"/>
    </source>
</evidence>
<feature type="transmembrane region" description="Helical" evidence="10">
    <location>
        <begin position="273"/>
        <end position="299"/>
    </location>
</feature>
<keyword evidence="6 10" id="KW-1133">Transmembrane helix</keyword>
<dbReference type="SUPFAM" id="SSF161098">
    <property type="entry name" value="MetI-like"/>
    <property type="match status" value="1"/>
</dbReference>
<evidence type="ECO:0000256" key="8">
    <source>
        <dbReference type="ARBA" id="ARBA00023136"/>
    </source>
</evidence>
<keyword evidence="7" id="KW-0406">Ion transport</keyword>
<dbReference type="GO" id="GO:0015099">
    <property type="term" value="F:nickel cation transmembrane transporter activity"/>
    <property type="evidence" value="ECO:0007669"/>
    <property type="project" value="InterPro"/>
</dbReference>
<dbReference type="InterPro" id="IPR035906">
    <property type="entry name" value="MetI-like_sf"/>
</dbReference>
<dbReference type="AlphaFoldDB" id="A0A3B0ZXP1"/>
<evidence type="ECO:0000256" key="9">
    <source>
        <dbReference type="ARBA" id="ARBA00024202"/>
    </source>
</evidence>
<evidence type="ECO:0000313" key="12">
    <source>
        <dbReference type="EMBL" id="VAW86234.1"/>
    </source>
</evidence>
<evidence type="ECO:0000256" key="2">
    <source>
        <dbReference type="ARBA" id="ARBA00022448"/>
    </source>
</evidence>
<feature type="domain" description="ABC transmembrane type-1" evidence="11">
    <location>
        <begin position="95"/>
        <end position="292"/>
    </location>
</feature>
<dbReference type="Pfam" id="PF00528">
    <property type="entry name" value="BPD_transp_1"/>
    <property type="match status" value="1"/>
</dbReference>
<dbReference type="InterPro" id="IPR000515">
    <property type="entry name" value="MetI-like"/>
</dbReference>
<feature type="transmembrane region" description="Helical" evidence="10">
    <location>
        <begin position="227"/>
        <end position="253"/>
    </location>
</feature>